<dbReference type="Proteomes" id="UP000050525">
    <property type="component" value="Unassembled WGS sequence"/>
</dbReference>
<evidence type="ECO:0000313" key="2">
    <source>
        <dbReference type="Proteomes" id="UP000050525"/>
    </source>
</evidence>
<name>A0A151P6K9_ALLMI</name>
<accession>A0A151P6K9</accession>
<evidence type="ECO:0000313" key="1">
    <source>
        <dbReference type="EMBL" id="KYO44653.1"/>
    </source>
</evidence>
<comment type="caution">
    <text evidence="1">The sequence shown here is derived from an EMBL/GenBank/DDBJ whole genome shotgun (WGS) entry which is preliminary data.</text>
</comment>
<sequence length="70" mass="8217">MTSAQWKMDAKVVVATILARTFAVTLRRTFESRKVQGEHNEEFKNNFDSNVFAREKHLLYEIQWAKDMGP</sequence>
<dbReference type="EMBL" id="AKHW03000695">
    <property type="protein sequence ID" value="KYO44653.1"/>
    <property type="molecule type" value="Genomic_DNA"/>
</dbReference>
<dbReference type="AlphaFoldDB" id="A0A151P6K9"/>
<proteinExistence type="predicted"/>
<organism evidence="1 2">
    <name type="scientific">Alligator mississippiensis</name>
    <name type="common">American alligator</name>
    <dbReference type="NCBI Taxonomy" id="8496"/>
    <lineage>
        <taxon>Eukaryota</taxon>
        <taxon>Metazoa</taxon>
        <taxon>Chordata</taxon>
        <taxon>Craniata</taxon>
        <taxon>Vertebrata</taxon>
        <taxon>Euteleostomi</taxon>
        <taxon>Archelosauria</taxon>
        <taxon>Archosauria</taxon>
        <taxon>Crocodylia</taxon>
        <taxon>Alligatoridae</taxon>
        <taxon>Alligatorinae</taxon>
        <taxon>Alligator</taxon>
    </lineage>
</organism>
<protein>
    <submittedName>
        <fullName evidence="1">Uncharacterized protein</fullName>
    </submittedName>
</protein>
<reference evidence="1 2" key="1">
    <citation type="journal article" date="2012" name="Genome Biol.">
        <title>Sequencing three crocodilian genomes to illuminate the evolution of archosaurs and amniotes.</title>
        <authorList>
            <person name="St John J.A."/>
            <person name="Braun E.L."/>
            <person name="Isberg S.R."/>
            <person name="Miles L.G."/>
            <person name="Chong A.Y."/>
            <person name="Gongora J."/>
            <person name="Dalzell P."/>
            <person name="Moran C."/>
            <person name="Bed'hom B."/>
            <person name="Abzhanov A."/>
            <person name="Burgess S.C."/>
            <person name="Cooksey A.M."/>
            <person name="Castoe T.A."/>
            <person name="Crawford N.G."/>
            <person name="Densmore L.D."/>
            <person name="Drew J.C."/>
            <person name="Edwards S.V."/>
            <person name="Faircloth B.C."/>
            <person name="Fujita M.K."/>
            <person name="Greenwold M.J."/>
            <person name="Hoffmann F.G."/>
            <person name="Howard J.M."/>
            <person name="Iguchi T."/>
            <person name="Janes D.E."/>
            <person name="Khan S.Y."/>
            <person name="Kohno S."/>
            <person name="de Koning A.J."/>
            <person name="Lance S.L."/>
            <person name="McCarthy F.M."/>
            <person name="McCormack J.E."/>
            <person name="Merchant M.E."/>
            <person name="Peterson D.G."/>
            <person name="Pollock D.D."/>
            <person name="Pourmand N."/>
            <person name="Raney B.J."/>
            <person name="Roessler K.A."/>
            <person name="Sanford J.R."/>
            <person name="Sawyer R.H."/>
            <person name="Schmidt C.J."/>
            <person name="Triplett E.W."/>
            <person name="Tuberville T.D."/>
            <person name="Venegas-Anaya M."/>
            <person name="Howard J.T."/>
            <person name="Jarvis E.D."/>
            <person name="Guillette L.J.Jr."/>
            <person name="Glenn T.C."/>
            <person name="Green R.E."/>
            <person name="Ray D.A."/>
        </authorList>
    </citation>
    <scope>NUCLEOTIDE SEQUENCE [LARGE SCALE GENOMIC DNA]</scope>
    <source>
        <strain evidence="1">KSC_2009_1</strain>
    </source>
</reference>
<keyword evidence="2" id="KW-1185">Reference proteome</keyword>
<gene>
    <name evidence="1" type="ORF">Y1Q_0010461</name>
</gene>